<dbReference type="PRINTS" id="PR00080">
    <property type="entry name" value="SDRFAMILY"/>
</dbReference>
<sequence length="249" mass="27455">MDMDNRLKKWEGKVALVTGATSGIGQSTARALAKLGMKLAISGRRFERLRELKTDFEELEIECIILVGDQTEMDTNREFFHQIREKWGGIDVLINNAGTGGGQGMVDVDFKTINQCIDLNIRAAVTCMQEAVSDMCVKGEGAIVNISSLGGHRMISRPNSSAVYSASKHALRIITDGLRSEMAAKKIPLKIALISPGMVDTEWHNRTRGEYEFEPLEAEDVTDAVLYVLSTPPNVQVCDILIRSVEQIV</sequence>
<reference evidence="4 5" key="1">
    <citation type="submission" date="2018-06" db="EMBL/GenBank/DDBJ databases">
        <title>Draft Genome Sequence of a Novel Marine Bacterium Related to the Verrucomicrobia.</title>
        <authorList>
            <person name="Vosseberg J."/>
            <person name="Martijn J."/>
            <person name="Ettema T.J.G."/>
        </authorList>
    </citation>
    <scope>NUCLEOTIDE SEQUENCE [LARGE SCALE GENOMIC DNA]</scope>
    <source>
        <strain evidence="4">TARA_B100001123</strain>
    </source>
</reference>
<dbReference type="PANTHER" id="PTHR43115:SF4">
    <property type="entry name" value="DEHYDROGENASE_REDUCTASE SDR FAMILY MEMBER 11"/>
    <property type="match status" value="1"/>
</dbReference>
<proteinExistence type="inferred from homology"/>
<dbReference type="GO" id="GO:0016616">
    <property type="term" value="F:oxidoreductase activity, acting on the CH-OH group of donors, NAD or NADP as acceptor"/>
    <property type="evidence" value="ECO:0007669"/>
    <property type="project" value="UniProtKB-ARBA"/>
</dbReference>
<dbReference type="FunFam" id="3.40.50.720:FF:000047">
    <property type="entry name" value="NADP-dependent L-serine/L-allo-threonine dehydrogenase"/>
    <property type="match status" value="1"/>
</dbReference>
<accession>A0A2Z4AP67</accession>
<dbReference type="Pfam" id="PF00106">
    <property type="entry name" value="adh_short"/>
    <property type="match status" value="1"/>
</dbReference>
<dbReference type="Proteomes" id="UP000247465">
    <property type="component" value="Chromosome"/>
</dbReference>
<dbReference type="EC" id="1.-.-.-" evidence="4"/>
<evidence type="ECO:0000313" key="4">
    <source>
        <dbReference type="EMBL" id="AWT59472.1"/>
    </source>
</evidence>
<organism evidence="4 5">
    <name type="scientific">Candidatus Moanibacter tarae</name>
    <dbReference type="NCBI Taxonomy" id="2200854"/>
    <lineage>
        <taxon>Bacteria</taxon>
        <taxon>Pseudomonadati</taxon>
        <taxon>Verrucomicrobiota</taxon>
        <taxon>Opitutia</taxon>
        <taxon>Puniceicoccales</taxon>
        <taxon>Puniceicoccales incertae sedis</taxon>
        <taxon>Candidatus Moanibacter</taxon>
    </lineage>
</organism>
<dbReference type="EMBL" id="CP029803">
    <property type="protein sequence ID" value="AWT59472.1"/>
    <property type="molecule type" value="Genomic_DNA"/>
</dbReference>
<dbReference type="PRINTS" id="PR00081">
    <property type="entry name" value="GDHRDH"/>
</dbReference>
<dbReference type="SUPFAM" id="SSF51735">
    <property type="entry name" value="NAD(P)-binding Rossmann-fold domains"/>
    <property type="match status" value="1"/>
</dbReference>
<keyword evidence="2 4" id="KW-0560">Oxidoreductase</keyword>
<dbReference type="InterPro" id="IPR002347">
    <property type="entry name" value="SDR_fam"/>
</dbReference>
<dbReference type="AlphaFoldDB" id="A0A2Z4AP67"/>
<dbReference type="PANTHER" id="PTHR43115">
    <property type="entry name" value="DEHYDROGENASE/REDUCTASE SDR FAMILY MEMBER 11"/>
    <property type="match status" value="1"/>
</dbReference>
<protein>
    <submittedName>
        <fullName evidence="4">Putative oxidoreductase</fullName>
        <ecNumber evidence="4">1.-.-.-</ecNumber>
    </submittedName>
</protein>
<comment type="similarity">
    <text evidence="1 3">Belongs to the short-chain dehydrogenases/reductases (SDR) family.</text>
</comment>
<gene>
    <name evidence="4" type="ORF">DF168_00662</name>
</gene>
<dbReference type="InterPro" id="IPR036291">
    <property type="entry name" value="NAD(P)-bd_dom_sf"/>
</dbReference>
<evidence type="ECO:0000313" key="5">
    <source>
        <dbReference type="Proteomes" id="UP000247465"/>
    </source>
</evidence>
<evidence type="ECO:0000256" key="1">
    <source>
        <dbReference type="ARBA" id="ARBA00006484"/>
    </source>
</evidence>
<dbReference type="KEGG" id="mtar:DF168_00662"/>
<dbReference type="Gene3D" id="3.40.50.720">
    <property type="entry name" value="NAD(P)-binding Rossmann-like Domain"/>
    <property type="match status" value="1"/>
</dbReference>
<evidence type="ECO:0000256" key="2">
    <source>
        <dbReference type="ARBA" id="ARBA00023002"/>
    </source>
</evidence>
<name>A0A2Z4AP67_9BACT</name>
<evidence type="ECO:0000256" key="3">
    <source>
        <dbReference type="RuleBase" id="RU000363"/>
    </source>
</evidence>